<gene>
    <name evidence="8" type="ORF">D6C84_08307</name>
</gene>
<reference evidence="8 9" key="1">
    <citation type="submission" date="2018-10" db="EMBL/GenBank/DDBJ databases">
        <title>Fifty Aureobasidium pullulans genomes reveal a recombining polyextremotolerant generalist.</title>
        <authorList>
            <person name="Gostincar C."/>
            <person name="Turk M."/>
            <person name="Zajc J."/>
            <person name="Gunde-Cimerman N."/>
        </authorList>
    </citation>
    <scope>NUCLEOTIDE SEQUENCE [LARGE SCALE GENOMIC DNA]</scope>
    <source>
        <strain evidence="8 9">EXF-3403</strain>
    </source>
</reference>
<protein>
    <recommendedName>
        <fullName evidence="7">Zn(2)-C6 fungal-type domain-containing protein</fullName>
    </recommendedName>
</protein>
<feature type="compositionally biased region" description="Basic and acidic residues" evidence="6">
    <location>
        <begin position="24"/>
        <end position="42"/>
    </location>
</feature>
<dbReference type="CDD" id="cd12148">
    <property type="entry name" value="fungal_TF_MHR"/>
    <property type="match status" value="1"/>
</dbReference>
<dbReference type="SMART" id="SM00066">
    <property type="entry name" value="GAL4"/>
    <property type="match status" value="1"/>
</dbReference>
<dbReference type="Proteomes" id="UP000310039">
    <property type="component" value="Unassembled WGS sequence"/>
</dbReference>
<dbReference type="GO" id="GO:0003677">
    <property type="term" value="F:DNA binding"/>
    <property type="evidence" value="ECO:0007669"/>
    <property type="project" value="InterPro"/>
</dbReference>
<dbReference type="PROSITE" id="PS00463">
    <property type="entry name" value="ZN2_CY6_FUNGAL_1"/>
    <property type="match status" value="1"/>
</dbReference>
<dbReference type="PROSITE" id="PS50048">
    <property type="entry name" value="ZN2_CY6_FUNGAL_2"/>
    <property type="match status" value="1"/>
</dbReference>
<sequence length="833" mass="93625">MAAQITPNNEALSPNSPNLAQLHARPDTDEPAEDRENGHDEVWSDEEGEEEGPKRKRPRPLSVSCELCKIRKVRCDRGKPSCGWCVRNSQVCEYKERKKPGLRAGYGRELEARLDKLENVLQAQQQLLQHFTSVIPGLTSQQINHQSPSALSTAQSVDQGSRSEAALYMQRPASYPSVTSPASAITNTGFGVHSLNIAQSGQQGEQYSQQLQDAQQQQPQHGTPHPRLESHSEAPYAPTNPPLESPSLNIPGSGQSGNLTNPQMQIPSQMATSQDAELPPYDLLYSLVDLFFKHVNTWAPILHRRSTLDSLFGTSSLEEADRILLHAIVATTLRFSNDVRLTEQARERYYSNSKQKVLLYGLENSSVKALQALVILALDIVGCSNGPPGWNLLALIARSVVQLGLAVETTSTSVSPLYPSIYTLRAMVLPESNDWIEDESRRRLFWMVYLLDRYATIATAFEFALDDKEIDRKLPCRDDLFARNQPVETRWFHTSERTDYSMNKPENLGSFSYYIEIVGILSKIHRFLKKPVDIGDLSDVEQWQREYRELDSALNSWKFTLPGEYGNMARLFNPNGSSKIVNCVWIMLHITYHTAVIRLHSSAAYPTTRSPIFTPSFSASQRCHTAVEDICSLCTYVRNNNMITNLGPHFAFSIWVAARLLLVHGSTIDHQVNPAIYPLVETLRDMGRYWNVAERYATLLQRVLDEYSESERIPVGANGERVTPSTVRILADMRRCAYDLDFLISRQPRQQYGGGKQHAITPARTPAPQDLEYLDVFDFFNMPRLPVPNDTSITAAGSGGDFQTPDLGTNSEFNITNFMLDPTSDWFVRNPGT</sequence>
<dbReference type="Pfam" id="PF04082">
    <property type="entry name" value="Fungal_trans"/>
    <property type="match status" value="1"/>
</dbReference>
<evidence type="ECO:0000256" key="6">
    <source>
        <dbReference type="SAM" id="MobiDB-lite"/>
    </source>
</evidence>
<dbReference type="Gene3D" id="4.10.240.10">
    <property type="entry name" value="Zn(2)-C6 fungal-type DNA-binding domain"/>
    <property type="match status" value="1"/>
</dbReference>
<dbReference type="InterPro" id="IPR007219">
    <property type="entry name" value="XnlR_reg_dom"/>
</dbReference>
<name>A0A4S9XGS5_AURPU</name>
<evidence type="ECO:0000256" key="2">
    <source>
        <dbReference type="ARBA" id="ARBA00022723"/>
    </source>
</evidence>
<feature type="compositionally biased region" description="Polar residues" evidence="6">
    <location>
        <begin position="1"/>
        <end position="19"/>
    </location>
</feature>
<keyword evidence="3" id="KW-0805">Transcription regulation</keyword>
<proteinExistence type="predicted"/>
<comment type="subcellular location">
    <subcellularLocation>
        <location evidence="1">Nucleus</location>
    </subcellularLocation>
</comment>
<dbReference type="SUPFAM" id="SSF57701">
    <property type="entry name" value="Zn2/Cys6 DNA-binding domain"/>
    <property type="match status" value="1"/>
</dbReference>
<organism evidence="8 9">
    <name type="scientific">Aureobasidium pullulans</name>
    <name type="common">Black yeast</name>
    <name type="synonym">Pullularia pullulans</name>
    <dbReference type="NCBI Taxonomy" id="5580"/>
    <lineage>
        <taxon>Eukaryota</taxon>
        <taxon>Fungi</taxon>
        <taxon>Dikarya</taxon>
        <taxon>Ascomycota</taxon>
        <taxon>Pezizomycotina</taxon>
        <taxon>Dothideomycetes</taxon>
        <taxon>Dothideomycetidae</taxon>
        <taxon>Dothideales</taxon>
        <taxon>Saccotheciaceae</taxon>
        <taxon>Aureobasidium</taxon>
    </lineage>
</organism>
<evidence type="ECO:0000313" key="9">
    <source>
        <dbReference type="Proteomes" id="UP000310039"/>
    </source>
</evidence>
<feature type="domain" description="Zn(2)-C6 fungal-type" evidence="7">
    <location>
        <begin position="64"/>
        <end position="94"/>
    </location>
</feature>
<evidence type="ECO:0000259" key="7">
    <source>
        <dbReference type="PROSITE" id="PS50048"/>
    </source>
</evidence>
<dbReference type="InterPro" id="IPR036864">
    <property type="entry name" value="Zn2-C6_fun-type_DNA-bd_sf"/>
</dbReference>
<feature type="compositionally biased region" description="Low complexity" evidence="6">
    <location>
        <begin position="201"/>
        <end position="220"/>
    </location>
</feature>
<keyword evidence="2" id="KW-0479">Metal-binding</keyword>
<dbReference type="InterPro" id="IPR050815">
    <property type="entry name" value="TF_fung"/>
</dbReference>
<dbReference type="Pfam" id="PF00172">
    <property type="entry name" value="Zn_clus"/>
    <property type="match status" value="1"/>
</dbReference>
<dbReference type="CDD" id="cd00067">
    <property type="entry name" value="GAL4"/>
    <property type="match status" value="1"/>
</dbReference>
<dbReference type="PANTHER" id="PTHR47338">
    <property type="entry name" value="ZN(II)2CYS6 TRANSCRIPTION FACTOR (EUROFUNG)-RELATED"/>
    <property type="match status" value="1"/>
</dbReference>
<dbReference type="SMART" id="SM00906">
    <property type="entry name" value="Fungal_trans"/>
    <property type="match status" value="1"/>
</dbReference>
<evidence type="ECO:0000256" key="1">
    <source>
        <dbReference type="ARBA" id="ARBA00004123"/>
    </source>
</evidence>
<keyword evidence="4" id="KW-0804">Transcription</keyword>
<keyword evidence="5" id="KW-0539">Nucleus</keyword>
<evidence type="ECO:0000256" key="5">
    <source>
        <dbReference type="ARBA" id="ARBA00023242"/>
    </source>
</evidence>
<evidence type="ECO:0000256" key="4">
    <source>
        <dbReference type="ARBA" id="ARBA00023163"/>
    </source>
</evidence>
<dbReference type="GO" id="GO:0008270">
    <property type="term" value="F:zinc ion binding"/>
    <property type="evidence" value="ECO:0007669"/>
    <property type="project" value="InterPro"/>
</dbReference>
<feature type="compositionally biased region" description="Polar residues" evidence="6">
    <location>
        <begin position="246"/>
        <end position="273"/>
    </location>
</feature>
<dbReference type="GO" id="GO:0000981">
    <property type="term" value="F:DNA-binding transcription factor activity, RNA polymerase II-specific"/>
    <property type="evidence" value="ECO:0007669"/>
    <property type="project" value="InterPro"/>
</dbReference>
<dbReference type="InterPro" id="IPR001138">
    <property type="entry name" value="Zn2Cys6_DnaBD"/>
</dbReference>
<feature type="region of interest" description="Disordered" evidence="6">
    <location>
        <begin position="1"/>
        <end position="59"/>
    </location>
</feature>
<feature type="region of interest" description="Disordered" evidence="6">
    <location>
        <begin position="201"/>
        <end position="273"/>
    </location>
</feature>
<dbReference type="GO" id="GO:0005634">
    <property type="term" value="C:nucleus"/>
    <property type="evidence" value="ECO:0007669"/>
    <property type="project" value="UniProtKB-SubCell"/>
</dbReference>
<dbReference type="EMBL" id="QZBT01000164">
    <property type="protein sequence ID" value="THZ78087.1"/>
    <property type="molecule type" value="Genomic_DNA"/>
</dbReference>
<dbReference type="PANTHER" id="PTHR47338:SF28">
    <property type="entry name" value="C6 TRANSCRIPTION FACTOR"/>
    <property type="match status" value="1"/>
</dbReference>
<dbReference type="GO" id="GO:0006351">
    <property type="term" value="P:DNA-templated transcription"/>
    <property type="evidence" value="ECO:0007669"/>
    <property type="project" value="InterPro"/>
</dbReference>
<dbReference type="AlphaFoldDB" id="A0A4S9XGS5"/>
<evidence type="ECO:0000313" key="8">
    <source>
        <dbReference type="EMBL" id="THZ78087.1"/>
    </source>
</evidence>
<comment type="caution">
    <text evidence="8">The sequence shown here is derived from an EMBL/GenBank/DDBJ whole genome shotgun (WGS) entry which is preliminary data.</text>
</comment>
<evidence type="ECO:0000256" key="3">
    <source>
        <dbReference type="ARBA" id="ARBA00023015"/>
    </source>
</evidence>
<accession>A0A4S9XGS5</accession>